<dbReference type="CDD" id="cd00118">
    <property type="entry name" value="LysM"/>
    <property type="match status" value="1"/>
</dbReference>
<keyword evidence="3" id="KW-0378">Hydrolase</keyword>
<dbReference type="PRINTS" id="PR01607">
    <property type="entry name" value="APYRASEFAMLY"/>
</dbReference>
<feature type="domain" description="LysM" evidence="5">
    <location>
        <begin position="638"/>
        <end position="685"/>
    </location>
</feature>
<feature type="compositionally biased region" description="Pro residues" evidence="4">
    <location>
        <begin position="549"/>
        <end position="626"/>
    </location>
</feature>
<evidence type="ECO:0000256" key="4">
    <source>
        <dbReference type="SAM" id="MobiDB-lite"/>
    </source>
</evidence>
<dbReference type="PANTHER" id="PTHR11575">
    <property type="entry name" value="5'-NUCLEOTIDASE-RELATED"/>
    <property type="match status" value="1"/>
</dbReference>
<dbReference type="Pfam" id="PF02872">
    <property type="entry name" value="5_nucleotid_C"/>
    <property type="match status" value="1"/>
</dbReference>
<dbReference type="Pfam" id="PF01476">
    <property type="entry name" value="LysM"/>
    <property type="match status" value="1"/>
</dbReference>
<accession>A0ABS7LKA6</accession>
<keyword evidence="7" id="KW-1185">Reference proteome</keyword>
<dbReference type="InterPro" id="IPR029052">
    <property type="entry name" value="Metallo-depent_PP-like"/>
</dbReference>
<evidence type="ECO:0000256" key="2">
    <source>
        <dbReference type="ARBA" id="ARBA00022729"/>
    </source>
</evidence>
<feature type="region of interest" description="Disordered" evidence="4">
    <location>
        <begin position="541"/>
        <end position="633"/>
    </location>
</feature>
<dbReference type="Gene3D" id="3.10.350.10">
    <property type="entry name" value="LysM domain"/>
    <property type="match status" value="1"/>
</dbReference>
<evidence type="ECO:0000313" key="6">
    <source>
        <dbReference type="EMBL" id="MBY3591916.1"/>
    </source>
</evidence>
<dbReference type="InterPro" id="IPR036779">
    <property type="entry name" value="LysM_dom_sf"/>
</dbReference>
<dbReference type="InterPro" id="IPR036907">
    <property type="entry name" value="5'-Nucleotdase_C_sf"/>
</dbReference>
<proteinExistence type="inferred from homology"/>
<dbReference type="CDD" id="cd07409">
    <property type="entry name" value="MPP_CD73_N"/>
    <property type="match status" value="1"/>
</dbReference>
<dbReference type="Proteomes" id="UP000720124">
    <property type="component" value="Unassembled WGS sequence"/>
</dbReference>
<comment type="similarity">
    <text evidence="1 3">Belongs to the 5'-nucleotidase family.</text>
</comment>
<dbReference type="PANTHER" id="PTHR11575:SF24">
    <property type="entry name" value="5'-NUCLEOTIDASE"/>
    <property type="match status" value="1"/>
</dbReference>
<dbReference type="InterPro" id="IPR006179">
    <property type="entry name" value="5_nucleotidase/apyrase"/>
</dbReference>
<organism evidence="6 7">
    <name type="scientific">Rhizobium bangladeshense</name>
    <dbReference type="NCBI Taxonomy" id="1138189"/>
    <lineage>
        <taxon>Bacteria</taxon>
        <taxon>Pseudomonadati</taxon>
        <taxon>Pseudomonadota</taxon>
        <taxon>Alphaproteobacteria</taxon>
        <taxon>Hyphomicrobiales</taxon>
        <taxon>Rhizobiaceae</taxon>
        <taxon>Rhizobium/Agrobacterium group</taxon>
        <taxon>Rhizobium</taxon>
    </lineage>
</organism>
<dbReference type="InterPro" id="IPR008334">
    <property type="entry name" value="5'-Nucleotdase_C"/>
</dbReference>
<reference evidence="6 7" key="1">
    <citation type="submission" date="2020-06" db="EMBL/GenBank/DDBJ databases">
        <title>Global-level population genomics: horizontal gene transfer, symbiosis and evolution in Rhizobia.</title>
        <authorList>
            <person name="Gai Y."/>
        </authorList>
    </citation>
    <scope>NUCLEOTIDE SEQUENCE [LARGE SCALE GENOMIC DNA]</scope>
    <source>
        <strain evidence="6 7">PLR6_1b</strain>
    </source>
</reference>
<sequence length="688" mass="71157">MTKSFSFGLLTASVLALSAGAAFADFELNILHINDFHSRIESINKFDSTCSAEEEGKKECFGGAARLKTAIDQRRQALSGKNVLLLNAGDNFQGSLFYTTYKGAAEAEFLNMMKFDAMTVGNHEFDDSEDGLATFLDKVQFPVVTANVKASTASKLGDRIKPSLVLDVGGQKIGIVGAVTNDTPELSSPGPNVTIADDVETITSAVQDLKGQGVNKIIALTHVGYPRDLAIIAKIPDVDVVVGGHSHSLLSNTDPKAEGPYPTMADNPGGYKVPVVQAASYSKYLGDIVVNFDDNGVVKDAKGDPILIDSSFTPDPAVVTRVTELAKPIEELRKKVIGSSEGPIEGDRKVCRVKECSMGNLVADAMLDRTKNQGVTIAFQNGGGLRASIDSGDVTQGEVITVLPFQNTLATFEATGADIVKALENGVSQIDQGAGRFPQVAGLEFSFDQSKPVGSRVSDVHVKDGDSLAPIDPAKTYKIATNNFMRAGGDGYSIFKEGKNAYDFGPDLADVTAEYLAAHSPYKPYTDGRVTEIGATVAQAPAAEQAAPAPAPASPAPATEPAPAPAAPAAPAPATEPAPAAPAAPAPATEPAPAAPAAPAPATEPAPAAPAPAPAAPAPAAEPAPAPAASAPAATTPSTHVIAAGDTFWDLAVSFYGDGTLWRKLSEANGSPNPRQLTIGKEIEVPAK</sequence>
<evidence type="ECO:0000313" key="7">
    <source>
        <dbReference type="Proteomes" id="UP000720124"/>
    </source>
</evidence>
<evidence type="ECO:0000256" key="3">
    <source>
        <dbReference type="RuleBase" id="RU362119"/>
    </source>
</evidence>
<dbReference type="InterPro" id="IPR006146">
    <property type="entry name" value="5'-Nucleotdase_CS"/>
</dbReference>
<keyword evidence="2 3" id="KW-0732">Signal</keyword>
<dbReference type="PROSITE" id="PS51782">
    <property type="entry name" value="LYSM"/>
    <property type="match status" value="1"/>
</dbReference>
<keyword evidence="3" id="KW-0547">Nucleotide-binding</keyword>
<feature type="chain" id="PRO_5045007702" evidence="3">
    <location>
        <begin position="25"/>
        <end position="688"/>
    </location>
</feature>
<dbReference type="PROSITE" id="PS00785">
    <property type="entry name" value="5_NUCLEOTIDASE_1"/>
    <property type="match status" value="1"/>
</dbReference>
<dbReference type="PROSITE" id="PS00786">
    <property type="entry name" value="5_NUCLEOTIDASE_2"/>
    <property type="match status" value="1"/>
</dbReference>
<feature type="signal peptide" evidence="3">
    <location>
        <begin position="1"/>
        <end position="24"/>
    </location>
</feature>
<comment type="caution">
    <text evidence="6">The sequence shown here is derived from an EMBL/GenBank/DDBJ whole genome shotgun (WGS) entry which is preliminary data.</text>
</comment>
<evidence type="ECO:0000259" key="5">
    <source>
        <dbReference type="PROSITE" id="PS51782"/>
    </source>
</evidence>
<dbReference type="Pfam" id="PF00149">
    <property type="entry name" value="Metallophos"/>
    <property type="match status" value="1"/>
</dbReference>
<dbReference type="RefSeq" id="WP_221094534.1">
    <property type="nucleotide sequence ID" value="NZ_JABDWX010000006.1"/>
</dbReference>
<feature type="region of interest" description="Disordered" evidence="4">
    <location>
        <begin position="666"/>
        <end position="688"/>
    </location>
</feature>
<dbReference type="SMART" id="SM00257">
    <property type="entry name" value="LysM"/>
    <property type="match status" value="1"/>
</dbReference>
<evidence type="ECO:0000256" key="1">
    <source>
        <dbReference type="ARBA" id="ARBA00006654"/>
    </source>
</evidence>
<name>A0ABS7LKA6_9HYPH</name>
<dbReference type="Gene3D" id="3.60.21.10">
    <property type="match status" value="1"/>
</dbReference>
<dbReference type="InterPro" id="IPR004843">
    <property type="entry name" value="Calcineurin-like_PHP"/>
</dbReference>
<dbReference type="EMBL" id="JABTXI010000007">
    <property type="protein sequence ID" value="MBY3591916.1"/>
    <property type="molecule type" value="Genomic_DNA"/>
</dbReference>
<dbReference type="Gene3D" id="3.90.780.10">
    <property type="entry name" value="5'-Nucleotidase, C-terminal domain"/>
    <property type="match status" value="1"/>
</dbReference>
<dbReference type="InterPro" id="IPR018392">
    <property type="entry name" value="LysM"/>
</dbReference>
<gene>
    <name evidence="6" type="ORF">HJA87_18865</name>
</gene>
<dbReference type="SUPFAM" id="SSF56300">
    <property type="entry name" value="Metallo-dependent phosphatases"/>
    <property type="match status" value="1"/>
</dbReference>
<dbReference type="SUPFAM" id="SSF55816">
    <property type="entry name" value="5'-nucleotidase (syn. UDP-sugar hydrolase), C-terminal domain"/>
    <property type="match status" value="1"/>
</dbReference>
<protein>
    <submittedName>
        <fullName evidence="6">5'-nucleotidase C-terminal domain-containing protein</fullName>
    </submittedName>
</protein>